<dbReference type="EMBL" id="JABXJJ020000022">
    <property type="protein sequence ID" value="MDI5971442.1"/>
    <property type="molecule type" value="Genomic_DNA"/>
</dbReference>
<dbReference type="InterPro" id="IPR001322">
    <property type="entry name" value="Lamin_tail_dom"/>
</dbReference>
<feature type="domain" description="LTD" evidence="2">
    <location>
        <begin position="22"/>
        <end position="146"/>
    </location>
</feature>
<gene>
    <name evidence="3" type="ORF">POF50_019230</name>
</gene>
<sequence>MRLRMLAPVIAVGAASVVCAAVPATASTPAVHLARIQYDAPGKDTTHNVNGEDVKITNSGHSSVSLKGWTLRDPKNHVFTFPSHTLRPGASVWVHTGKGRDSGATLYWGMGWHVWNNTGDTASLRDSHGKSVDSCTYHDSGVGYTNC</sequence>
<dbReference type="SUPFAM" id="SSF74853">
    <property type="entry name" value="Lamin A/C globular tail domain"/>
    <property type="match status" value="1"/>
</dbReference>
<protein>
    <submittedName>
        <fullName evidence="3">Lamin tail domain-containing protein</fullName>
    </submittedName>
</protein>
<dbReference type="InterPro" id="IPR036415">
    <property type="entry name" value="Lamin_tail_dom_sf"/>
</dbReference>
<dbReference type="AlphaFoldDB" id="A0AA90K9Z5"/>
<evidence type="ECO:0000259" key="2">
    <source>
        <dbReference type="PROSITE" id="PS51841"/>
    </source>
</evidence>
<accession>A0AA90K9Z5</accession>
<dbReference type="Pfam" id="PF00932">
    <property type="entry name" value="LTD"/>
    <property type="match status" value="1"/>
</dbReference>
<evidence type="ECO:0000256" key="1">
    <source>
        <dbReference type="SAM" id="SignalP"/>
    </source>
</evidence>
<comment type="caution">
    <text evidence="3">The sequence shown here is derived from an EMBL/GenBank/DDBJ whole genome shotgun (WGS) entry which is preliminary data.</text>
</comment>
<keyword evidence="1" id="KW-0732">Signal</keyword>
<reference evidence="3" key="1">
    <citation type="submission" date="2023-05" db="EMBL/GenBank/DDBJ databases">
        <title>Streptantibioticus silvisoli sp. nov., acidotolerant actinomycetes 1 from pine litter.</title>
        <authorList>
            <person name="Swiecimska M."/>
            <person name="Golinska P."/>
            <person name="Sangal V."/>
            <person name="Wachnowicz B."/>
            <person name="Goodfellow M."/>
        </authorList>
    </citation>
    <scope>NUCLEOTIDE SEQUENCE</scope>
    <source>
        <strain evidence="3">SL13</strain>
    </source>
</reference>
<name>A0AA90K9Z5_9ACTN</name>
<dbReference type="PROSITE" id="PS51841">
    <property type="entry name" value="LTD"/>
    <property type="match status" value="1"/>
</dbReference>
<proteinExistence type="predicted"/>
<organism evidence="3">
    <name type="scientific">Streptantibioticus silvisoli</name>
    <dbReference type="NCBI Taxonomy" id="2705255"/>
    <lineage>
        <taxon>Bacteria</taxon>
        <taxon>Bacillati</taxon>
        <taxon>Actinomycetota</taxon>
        <taxon>Actinomycetes</taxon>
        <taxon>Kitasatosporales</taxon>
        <taxon>Streptomycetaceae</taxon>
        <taxon>Streptantibioticus</taxon>
    </lineage>
</organism>
<dbReference type="RefSeq" id="WP_271317325.1">
    <property type="nucleotide sequence ID" value="NZ_JABXJJ020000022.1"/>
</dbReference>
<feature type="signal peptide" evidence="1">
    <location>
        <begin position="1"/>
        <end position="20"/>
    </location>
</feature>
<dbReference type="Gene3D" id="2.60.40.1260">
    <property type="entry name" value="Lamin Tail domain"/>
    <property type="match status" value="1"/>
</dbReference>
<evidence type="ECO:0000313" key="3">
    <source>
        <dbReference type="EMBL" id="MDI5971442.1"/>
    </source>
</evidence>
<feature type="chain" id="PRO_5041698631" evidence="1">
    <location>
        <begin position="21"/>
        <end position="147"/>
    </location>
</feature>